<organism evidence="2">
    <name type="scientific">Palpitomonas bilix</name>
    <dbReference type="NCBI Taxonomy" id="652834"/>
    <lineage>
        <taxon>Eukaryota</taxon>
        <taxon>Eukaryota incertae sedis</taxon>
    </lineage>
</organism>
<dbReference type="EMBL" id="HBIB01003222">
    <property type="protein sequence ID" value="CAE0239904.1"/>
    <property type="molecule type" value="Transcribed_RNA"/>
</dbReference>
<proteinExistence type="predicted"/>
<feature type="compositionally biased region" description="Basic and acidic residues" evidence="1">
    <location>
        <begin position="25"/>
        <end position="61"/>
    </location>
</feature>
<dbReference type="AlphaFoldDB" id="A0A7S3CY45"/>
<name>A0A7S3CY45_9EUKA</name>
<accession>A0A7S3CY45</accession>
<reference evidence="2" key="1">
    <citation type="submission" date="2021-01" db="EMBL/GenBank/DDBJ databases">
        <authorList>
            <person name="Corre E."/>
            <person name="Pelletier E."/>
            <person name="Niang G."/>
            <person name="Scheremetjew M."/>
            <person name="Finn R."/>
            <person name="Kale V."/>
            <person name="Holt S."/>
            <person name="Cochrane G."/>
            <person name="Meng A."/>
            <person name="Brown T."/>
            <person name="Cohen L."/>
        </authorList>
    </citation>
    <scope>NUCLEOTIDE SEQUENCE</scope>
    <source>
        <strain evidence="2">NIES-2562</strain>
    </source>
</reference>
<sequence>MNPGYNDSNRREIGSSTSFWVNFGSERELKEKGKGKDTDKEKGSDKKEAENERGSKFENESKTMCERWKAMNNGEAKQGSTPCCGIQIANATVDMTGVPHVDKEFGNIEMTYVSCWSSNGKLFAFEVLTSPRENLRLSGITIARKHGASLRFQQHLAYANDDRDDDSDNDSSNFEFWWRVLALEFMPNNDNVLFSVHQLHHLKVTQTRSRGTSCLDIEDISIFLRVWLFDPSTAKYSIAKNFFLENYRGTAPPRMFFSPALSLLFISSHEKNGVWKYKIEEARKNKKELEEMLVRPLLYRLSCPSSIQW</sequence>
<evidence type="ECO:0000313" key="2">
    <source>
        <dbReference type="EMBL" id="CAE0239904.1"/>
    </source>
</evidence>
<evidence type="ECO:0000256" key="1">
    <source>
        <dbReference type="SAM" id="MobiDB-lite"/>
    </source>
</evidence>
<feature type="region of interest" description="Disordered" evidence="1">
    <location>
        <begin position="24"/>
        <end position="61"/>
    </location>
</feature>
<gene>
    <name evidence="2" type="ORF">PBIL07802_LOCUS2055</name>
</gene>
<protein>
    <submittedName>
        <fullName evidence="2">Uncharacterized protein</fullName>
    </submittedName>
</protein>